<evidence type="ECO:0000313" key="2">
    <source>
        <dbReference type="EMBL" id="MFC4231562.1"/>
    </source>
</evidence>
<keyword evidence="1" id="KW-0812">Transmembrane</keyword>
<name>A0ABV8PX88_9BACT</name>
<organism evidence="2 3">
    <name type="scientific">Parasediminibacterium paludis</name>
    <dbReference type="NCBI Taxonomy" id="908966"/>
    <lineage>
        <taxon>Bacteria</taxon>
        <taxon>Pseudomonadati</taxon>
        <taxon>Bacteroidota</taxon>
        <taxon>Chitinophagia</taxon>
        <taxon>Chitinophagales</taxon>
        <taxon>Chitinophagaceae</taxon>
        <taxon>Parasediminibacterium</taxon>
    </lineage>
</organism>
<comment type="caution">
    <text evidence="2">The sequence shown here is derived from an EMBL/GenBank/DDBJ whole genome shotgun (WGS) entry which is preliminary data.</text>
</comment>
<evidence type="ECO:0000313" key="3">
    <source>
        <dbReference type="Proteomes" id="UP001595906"/>
    </source>
</evidence>
<keyword evidence="1" id="KW-1133">Transmembrane helix</keyword>
<dbReference type="Proteomes" id="UP001595906">
    <property type="component" value="Unassembled WGS sequence"/>
</dbReference>
<reference evidence="3" key="1">
    <citation type="journal article" date="2019" name="Int. J. Syst. Evol. Microbiol.">
        <title>The Global Catalogue of Microorganisms (GCM) 10K type strain sequencing project: providing services to taxonomists for standard genome sequencing and annotation.</title>
        <authorList>
            <consortium name="The Broad Institute Genomics Platform"/>
            <consortium name="The Broad Institute Genome Sequencing Center for Infectious Disease"/>
            <person name="Wu L."/>
            <person name="Ma J."/>
        </authorList>
    </citation>
    <scope>NUCLEOTIDE SEQUENCE [LARGE SCALE GENOMIC DNA]</scope>
    <source>
        <strain evidence="3">CECT 8010</strain>
    </source>
</reference>
<dbReference type="PANTHER" id="PTHR37947:SF1">
    <property type="entry name" value="BLL2462 PROTEIN"/>
    <property type="match status" value="1"/>
</dbReference>
<sequence length="576" mass="64285">MPWFNHIVIGLCAMLLAFLLWKEVTRPLRARLWWRIVATCIAMIAFAGMAIDIRYQISNTDSNNKQSLLLTDGYNKDSITAFIKAHPNTDTISVSEAATATNLHVFGNGLTLADLQLLKSNTIQFHPTNNTNGITAINCPHTIHSGEALQVEGRYNNTSKLPVTIYLAAFGNSLDTVTIAPLQEQTFHLQTIPKHSGRAVYSVIAMAQKDTLENNALPFEVLPMQPLRVLVLAATPNFEHKFLKNWLYENNYAVASRTTVSKAKYATSFLNTKSIILDNITGSALSNFDLLIADDDVLNSLSANELAAIKTAIVQQGLGLVVQRDSSNDASKFYQQPFTINTTSNSEQKTLRLQFNNTKEQLLVAQPTYLKANASTQTLITDDSTKIMAAVSILGMGKIVATTLNATYSLVLQNKPASYYQLWSLLLQKAAKQTNEDINVKVKPNIIYPYQQATIQIESTTQPLGVMVQQTALALQQQVQLPYIRSASYWPKQTGWQRIETANGFSRYWYVFQPKDWASVQATDNMLATKMYAATHKYPLNKESVTATKQTATLPKIYCFLFFLLAMAALWLERKL</sequence>
<keyword evidence="3" id="KW-1185">Reference proteome</keyword>
<protein>
    <submittedName>
        <fullName evidence="2">Uncharacterized protein</fullName>
    </submittedName>
</protein>
<gene>
    <name evidence="2" type="ORF">ACFOW1_06660</name>
</gene>
<feature type="transmembrane region" description="Helical" evidence="1">
    <location>
        <begin position="554"/>
        <end position="572"/>
    </location>
</feature>
<feature type="transmembrane region" description="Helical" evidence="1">
    <location>
        <begin position="33"/>
        <end position="51"/>
    </location>
</feature>
<dbReference type="EMBL" id="JBHSDC010000009">
    <property type="protein sequence ID" value="MFC4231562.1"/>
    <property type="molecule type" value="Genomic_DNA"/>
</dbReference>
<dbReference type="RefSeq" id="WP_379013082.1">
    <property type="nucleotide sequence ID" value="NZ_JBHSDC010000009.1"/>
</dbReference>
<proteinExistence type="predicted"/>
<accession>A0ABV8PX88</accession>
<keyword evidence="1" id="KW-0472">Membrane</keyword>
<feature type="transmembrane region" description="Helical" evidence="1">
    <location>
        <begin position="6"/>
        <end position="21"/>
    </location>
</feature>
<evidence type="ECO:0000256" key="1">
    <source>
        <dbReference type="SAM" id="Phobius"/>
    </source>
</evidence>
<dbReference type="PANTHER" id="PTHR37947">
    <property type="entry name" value="BLL2462 PROTEIN"/>
    <property type="match status" value="1"/>
</dbReference>